<dbReference type="GO" id="GO:0006635">
    <property type="term" value="P:fatty acid beta-oxidation"/>
    <property type="evidence" value="ECO:0007669"/>
    <property type="project" value="TreeGrafter"/>
</dbReference>
<feature type="domain" description="3-hydroxyacyl-CoA dehydrogenase C-terminal" evidence="5">
    <location>
        <begin position="276"/>
        <end position="371"/>
    </location>
</feature>
<evidence type="ECO:0000259" key="5">
    <source>
        <dbReference type="Pfam" id="PF00725"/>
    </source>
</evidence>
<dbReference type="GO" id="GO:0008691">
    <property type="term" value="F:3-hydroxybutyryl-CoA dehydrogenase activity"/>
    <property type="evidence" value="ECO:0007669"/>
    <property type="project" value="TreeGrafter"/>
</dbReference>
<dbReference type="GO" id="GO:0070403">
    <property type="term" value="F:NAD+ binding"/>
    <property type="evidence" value="ECO:0007669"/>
    <property type="project" value="InterPro"/>
</dbReference>
<evidence type="ECO:0000256" key="4">
    <source>
        <dbReference type="SAM" id="MobiDB-lite"/>
    </source>
</evidence>
<evidence type="ECO:0000313" key="7">
    <source>
        <dbReference type="EMBL" id="SFF94238.1"/>
    </source>
</evidence>
<dbReference type="Proteomes" id="UP000198589">
    <property type="component" value="Unassembled WGS sequence"/>
</dbReference>
<proteinExistence type="inferred from homology"/>
<dbReference type="InterPro" id="IPR006176">
    <property type="entry name" value="3-OHacyl-CoA_DH_NAD-bd"/>
</dbReference>
<comment type="similarity">
    <text evidence="2">Belongs to the 3-hydroxyacyl-CoA dehydrogenase family.</text>
</comment>
<dbReference type="Pfam" id="PF00725">
    <property type="entry name" value="3HCDH"/>
    <property type="match status" value="2"/>
</dbReference>
<comment type="pathway">
    <text evidence="1">Lipid metabolism; butanoate metabolism.</text>
</comment>
<feature type="domain" description="3-hydroxyacyl-CoA dehydrogenase NAD binding" evidence="6">
    <location>
        <begin position="93"/>
        <end position="273"/>
    </location>
</feature>
<name>A0A1I2MSZ4_9ACTN</name>
<dbReference type="Gene3D" id="1.10.1040.10">
    <property type="entry name" value="N-(1-d-carboxylethyl)-l-norvaline Dehydrogenase, domain 2"/>
    <property type="match status" value="2"/>
</dbReference>
<dbReference type="AlphaFoldDB" id="A0A1I2MSZ4"/>
<sequence length="372" mass="39384">MAVNTHESSTAESPPPHITPDARELMGGLLSDADLLAERGTASPPDIDLCMRLGAGHPAGPFQLRQAGTIASPHRSEDGPAAAEVSESWTGPVGLAGTGHMAAGIAEAMVRSGREVRVLGRSAASAQRLHEVVAASLARQVSRGRLDEPTSQAVMARLEPVGNAAQLGEVDVVIEAVAEDIEVKLSVLRDLNDQLHHTVPIATNTSSYRVSDLRASVSPGRPVLALHFFNPAAVMKLVEVVVPEDVSAENPSLEERAHAWVRALGKTPVRCGDSRGFVVNRLLIPFLNDAVAAHATGRPAEEVDATLVEGAHHPMGPLALIDLIGIDVTVAALESMFEAEPEPRLRPHPLLTQMAATGELGRKSARGFYDYR</sequence>
<accession>A0A1I2MSZ4</accession>
<organism evidence="7 8">
    <name type="scientific">Blastococcus tunisiensis</name>
    <dbReference type="NCBI Taxonomy" id="1798228"/>
    <lineage>
        <taxon>Bacteria</taxon>
        <taxon>Bacillati</taxon>
        <taxon>Actinomycetota</taxon>
        <taxon>Actinomycetes</taxon>
        <taxon>Geodermatophilales</taxon>
        <taxon>Geodermatophilaceae</taxon>
        <taxon>Blastococcus</taxon>
    </lineage>
</organism>
<dbReference type="InterPro" id="IPR013328">
    <property type="entry name" value="6PGD_dom2"/>
</dbReference>
<gene>
    <name evidence="7" type="ORF">SAMN05216574_1355</name>
</gene>
<evidence type="ECO:0000259" key="6">
    <source>
        <dbReference type="Pfam" id="PF02737"/>
    </source>
</evidence>
<dbReference type="STRING" id="1798228.SAMN05216574_1355"/>
<evidence type="ECO:0000256" key="1">
    <source>
        <dbReference type="ARBA" id="ARBA00005086"/>
    </source>
</evidence>
<keyword evidence="3" id="KW-0560">Oxidoreductase</keyword>
<dbReference type="SUPFAM" id="SSF51735">
    <property type="entry name" value="NAD(P)-binding Rossmann-fold domains"/>
    <property type="match status" value="1"/>
</dbReference>
<dbReference type="Pfam" id="PF02737">
    <property type="entry name" value="3HCDH_N"/>
    <property type="match status" value="1"/>
</dbReference>
<dbReference type="OrthoDB" id="9771883at2"/>
<dbReference type="InterPro" id="IPR036291">
    <property type="entry name" value="NAD(P)-bd_dom_sf"/>
</dbReference>
<dbReference type="RefSeq" id="WP_092203976.1">
    <property type="nucleotide sequence ID" value="NZ_FOND01000035.1"/>
</dbReference>
<dbReference type="PANTHER" id="PTHR48075:SF5">
    <property type="entry name" value="3-HYDROXYBUTYRYL-COA DEHYDROGENASE"/>
    <property type="match status" value="1"/>
</dbReference>
<evidence type="ECO:0000256" key="3">
    <source>
        <dbReference type="ARBA" id="ARBA00023002"/>
    </source>
</evidence>
<evidence type="ECO:0000313" key="8">
    <source>
        <dbReference type="Proteomes" id="UP000198589"/>
    </source>
</evidence>
<dbReference type="PANTHER" id="PTHR48075">
    <property type="entry name" value="3-HYDROXYACYL-COA DEHYDROGENASE FAMILY PROTEIN"/>
    <property type="match status" value="1"/>
</dbReference>
<dbReference type="SUPFAM" id="SSF48179">
    <property type="entry name" value="6-phosphogluconate dehydrogenase C-terminal domain-like"/>
    <property type="match status" value="2"/>
</dbReference>
<feature type="domain" description="3-hydroxyacyl-CoA dehydrogenase C-terminal" evidence="5">
    <location>
        <begin position="29"/>
        <end position="64"/>
    </location>
</feature>
<keyword evidence="8" id="KW-1185">Reference proteome</keyword>
<dbReference type="Gene3D" id="3.40.50.720">
    <property type="entry name" value="NAD(P)-binding Rossmann-like Domain"/>
    <property type="match status" value="1"/>
</dbReference>
<evidence type="ECO:0000256" key="2">
    <source>
        <dbReference type="ARBA" id="ARBA00009463"/>
    </source>
</evidence>
<feature type="region of interest" description="Disordered" evidence="4">
    <location>
        <begin position="1"/>
        <end position="23"/>
    </location>
</feature>
<feature type="compositionally biased region" description="Polar residues" evidence="4">
    <location>
        <begin position="1"/>
        <end position="12"/>
    </location>
</feature>
<dbReference type="EMBL" id="FOND01000035">
    <property type="protein sequence ID" value="SFF94238.1"/>
    <property type="molecule type" value="Genomic_DNA"/>
</dbReference>
<protein>
    <submittedName>
        <fullName evidence="7">3-hydroxybutyryl-CoA dehydrogenase</fullName>
    </submittedName>
</protein>
<dbReference type="InterPro" id="IPR006108">
    <property type="entry name" value="3HC_DH_C"/>
</dbReference>
<reference evidence="8" key="1">
    <citation type="submission" date="2016-10" db="EMBL/GenBank/DDBJ databases">
        <authorList>
            <person name="Varghese N."/>
            <person name="Submissions S."/>
        </authorList>
    </citation>
    <scope>NUCLEOTIDE SEQUENCE [LARGE SCALE GENOMIC DNA]</scope>
    <source>
        <strain evidence="8">DSM 46838</strain>
    </source>
</reference>
<dbReference type="InterPro" id="IPR008927">
    <property type="entry name" value="6-PGluconate_DH-like_C_sf"/>
</dbReference>